<keyword evidence="2" id="KW-0378">Hydrolase</keyword>
<dbReference type="EMBL" id="APJX01000003">
    <property type="protein sequence ID" value="EMS80052.1"/>
    <property type="molecule type" value="Genomic_DNA"/>
</dbReference>
<reference evidence="2 3" key="1">
    <citation type="journal article" date="2013" name="Genome Announc.">
        <title>Draft Genome Sequence of Desulfotignum phosphitoxidans DSM 13687 Strain FiPS-3.</title>
        <authorList>
            <person name="Poehlein A."/>
            <person name="Daniel R."/>
            <person name="Simeonova D.D."/>
        </authorList>
    </citation>
    <scope>NUCLEOTIDE SEQUENCE [LARGE SCALE GENOMIC DNA]</scope>
    <source>
        <strain evidence="2 3">DSM 13687</strain>
    </source>
</reference>
<dbReference type="Pfam" id="PF01966">
    <property type="entry name" value="HD"/>
    <property type="match status" value="1"/>
</dbReference>
<dbReference type="InterPro" id="IPR006674">
    <property type="entry name" value="HD_domain"/>
</dbReference>
<proteinExistence type="predicted"/>
<comment type="caution">
    <text evidence="2">The sequence shown here is derived from an EMBL/GenBank/DDBJ whole genome shotgun (WGS) entry which is preliminary data.</text>
</comment>
<organism evidence="2 3">
    <name type="scientific">Desulfotignum phosphitoxidans DSM 13687</name>
    <dbReference type="NCBI Taxonomy" id="1286635"/>
    <lineage>
        <taxon>Bacteria</taxon>
        <taxon>Pseudomonadati</taxon>
        <taxon>Thermodesulfobacteriota</taxon>
        <taxon>Desulfobacteria</taxon>
        <taxon>Desulfobacterales</taxon>
        <taxon>Desulfobacteraceae</taxon>
        <taxon>Desulfotignum</taxon>
    </lineage>
</organism>
<dbReference type="GO" id="GO:0016787">
    <property type="term" value="F:hydrolase activity"/>
    <property type="evidence" value="ECO:0007669"/>
    <property type="project" value="UniProtKB-KW"/>
</dbReference>
<sequence length="200" mass="22908">MDASLEKKLIETITPLYKKGRDGDWEHILRTVDLCRYLLKHENGDPNIVLPAAYLHDLGWSVVDYADFNAATPLEKTKTISFMQHMEQGAILAGKILNDLSYDETKTREIQRIIKIHDLPETVFKKPNINATLVVEADRLDRYGKTGITRFKTMFGKGKITGPYWEEARQLRKEGLKMWFITPTAGHLAQKLATEMGLFD</sequence>
<keyword evidence="3" id="KW-1185">Reference proteome</keyword>
<evidence type="ECO:0000259" key="1">
    <source>
        <dbReference type="Pfam" id="PF01966"/>
    </source>
</evidence>
<dbReference type="OrthoDB" id="942406at2"/>
<protein>
    <submittedName>
        <fullName evidence="2">Putative metal dependent phosphohydrolase</fullName>
    </submittedName>
</protein>
<dbReference type="SUPFAM" id="SSF109604">
    <property type="entry name" value="HD-domain/PDEase-like"/>
    <property type="match status" value="1"/>
</dbReference>
<dbReference type="PANTHER" id="PTHR33594:SF1">
    <property type="entry name" value="HD_PDEASE DOMAIN-CONTAINING PROTEIN"/>
    <property type="match status" value="1"/>
</dbReference>
<feature type="domain" description="HD" evidence="1">
    <location>
        <begin position="25"/>
        <end position="142"/>
    </location>
</feature>
<evidence type="ECO:0000313" key="2">
    <source>
        <dbReference type="EMBL" id="EMS80052.1"/>
    </source>
</evidence>
<dbReference type="AlphaFoldDB" id="S0G5Z9"/>
<dbReference type="CDD" id="cd00077">
    <property type="entry name" value="HDc"/>
    <property type="match status" value="1"/>
</dbReference>
<dbReference type="RefSeq" id="WP_006965384.1">
    <property type="nucleotide sequence ID" value="NZ_APJX01000003.1"/>
</dbReference>
<dbReference type="PANTHER" id="PTHR33594">
    <property type="entry name" value="SUPERFAMILY HYDROLASE, PUTATIVE (AFU_ORTHOLOGUE AFUA_1G03035)-RELATED"/>
    <property type="match status" value="1"/>
</dbReference>
<gene>
    <name evidence="2" type="ORF">Dpo_3c01950</name>
</gene>
<dbReference type="Gene3D" id="1.10.3210.10">
    <property type="entry name" value="Hypothetical protein af1432"/>
    <property type="match status" value="1"/>
</dbReference>
<evidence type="ECO:0000313" key="3">
    <source>
        <dbReference type="Proteomes" id="UP000014216"/>
    </source>
</evidence>
<dbReference type="InterPro" id="IPR003607">
    <property type="entry name" value="HD/PDEase_dom"/>
</dbReference>
<name>S0G5Z9_9BACT</name>
<accession>S0G5Z9</accession>
<dbReference type="Proteomes" id="UP000014216">
    <property type="component" value="Unassembled WGS sequence"/>
</dbReference>